<organism evidence="11 12">
    <name type="scientific">Marichromatium gracile</name>
    <name type="common">Chromatium gracile</name>
    <dbReference type="NCBI Taxonomy" id="1048"/>
    <lineage>
        <taxon>Bacteria</taxon>
        <taxon>Pseudomonadati</taxon>
        <taxon>Pseudomonadota</taxon>
        <taxon>Gammaproteobacteria</taxon>
        <taxon>Chromatiales</taxon>
        <taxon>Chromatiaceae</taxon>
        <taxon>Marichromatium</taxon>
    </lineage>
</organism>
<keyword evidence="2" id="KW-0533">Nickel</keyword>
<keyword evidence="3" id="KW-0479">Metal-binding</keyword>
<evidence type="ECO:0000256" key="5">
    <source>
        <dbReference type="ARBA" id="ARBA00022801"/>
    </source>
</evidence>
<protein>
    <recommendedName>
        <fullName evidence="8">Hydrogenase maturation factor HypB</fullName>
    </recommendedName>
</protein>
<dbReference type="PANTHER" id="PTHR30134:SF2">
    <property type="entry name" value="HYDROGENASE MATURATION FACTOR HYPB"/>
    <property type="match status" value="1"/>
</dbReference>
<dbReference type="GO" id="GO:0005525">
    <property type="term" value="F:GTP binding"/>
    <property type="evidence" value="ECO:0007669"/>
    <property type="project" value="UniProtKB-KW"/>
</dbReference>
<dbReference type="GO" id="GO:0051604">
    <property type="term" value="P:protein maturation"/>
    <property type="evidence" value="ECO:0007669"/>
    <property type="project" value="InterPro"/>
</dbReference>
<dbReference type="GO" id="GO:0003924">
    <property type="term" value="F:GTPase activity"/>
    <property type="evidence" value="ECO:0007669"/>
    <property type="project" value="InterPro"/>
</dbReference>
<keyword evidence="5" id="KW-0378">Hydrolase</keyword>
<dbReference type="AlphaFoldDB" id="A0A4R4AK32"/>
<dbReference type="PANTHER" id="PTHR30134">
    <property type="entry name" value="HYDROGENASE PROTEIN ASSEMBLY PROTEIN, NICKEL CHAPERONE"/>
    <property type="match status" value="1"/>
</dbReference>
<keyword evidence="6" id="KW-0862">Zinc</keyword>
<dbReference type="Gene3D" id="3.40.50.300">
    <property type="entry name" value="P-loop containing nucleotide triphosphate hydrolases"/>
    <property type="match status" value="1"/>
</dbReference>
<evidence type="ECO:0000256" key="4">
    <source>
        <dbReference type="ARBA" id="ARBA00022741"/>
    </source>
</evidence>
<evidence type="ECO:0000256" key="1">
    <source>
        <dbReference type="ARBA" id="ARBA00006211"/>
    </source>
</evidence>
<keyword evidence="4" id="KW-0547">Nucleotide-binding</keyword>
<evidence type="ECO:0000313" key="12">
    <source>
        <dbReference type="Proteomes" id="UP000295247"/>
    </source>
</evidence>
<reference evidence="11 12" key="1">
    <citation type="submission" date="2019-03" db="EMBL/GenBank/DDBJ databases">
        <title>Genomic Encyclopedia of Type Strains, Phase IV (KMG-IV): sequencing the most valuable type-strain genomes for metagenomic binning, comparative biology and taxonomic classification.</title>
        <authorList>
            <person name="Goeker M."/>
        </authorList>
    </citation>
    <scope>NUCLEOTIDE SEQUENCE [LARGE SCALE GENOMIC DNA]</scope>
    <source>
        <strain evidence="11 12">DSM 203</strain>
    </source>
</reference>
<evidence type="ECO:0000259" key="10">
    <source>
        <dbReference type="Pfam" id="PF02492"/>
    </source>
</evidence>
<evidence type="ECO:0000256" key="9">
    <source>
        <dbReference type="SAM" id="MobiDB-lite"/>
    </source>
</evidence>
<evidence type="ECO:0000256" key="8">
    <source>
        <dbReference type="ARBA" id="ARBA00035238"/>
    </source>
</evidence>
<dbReference type="InterPro" id="IPR003495">
    <property type="entry name" value="CobW/HypB/UreG_nucleotide-bd"/>
</dbReference>
<name>A0A4R4AK32_MARGR</name>
<dbReference type="Proteomes" id="UP000295247">
    <property type="component" value="Unassembled WGS sequence"/>
</dbReference>
<keyword evidence="7" id="KW-0342">GTP-binding</keyword>
<feature type="domain" description="CobW/HypB/UreG nucleotide-binding" evidence="10">
    <location>
        <begin position="62"/>
        <end position="216"/>
    </location>
</feature>
<evidence type="ECO:0000256" key="3">
    <source>
        <dbReference type="ARBA" id="ARBA00022723"/>
    </source>
</evidence>
<evidence type="ECO:0000256" key="2">
    <source>
        <dbReference type="ARBA" id="ARBA00022596"/>
    </source>
</evidence>
<dbReference type="Pfam" id="PF02492">
    <property type="entry name" value="cobW"/>
    <property type="match status" value="1"/>
</dbReference>
<feature type="region of interest" description="Disordered" evidence="9">
    <location>
        <begin position="266"/>
        <end position="291"/>
    </location>
</feature>
<dbReference type="GO" id="GO:0016151">
    <property type="term" value="F:nickel cation binding"/>
    <property type="evidence" value="ECO:0007669"/>
    <property type="project" value="InterPro"/>
</dbReference>
<dbReference type="CDD" id="cd05390">
    <property type="entry name" value="HypB"/>
    <property type="match status" value="1"/>
</dbReference>
<dbReference type="InterPro" id="IPR027417">
    <property type="entry name" value="P-loop_NTPase"/>
</dbReference>
<comment type="caution">
    <text evidence="11">The sequence shown here is derived from an EMBL/GenBank/DDBJ whole genome shotgun (WGS) entry which is preliminary data.</text>
</comment>
<dbReference type="GO" id="GO:0008270">
    <property type="term" value="F:zinc ion binding"/>
    <property type="evidence" value="ECO:0007669"/>
    <property type="project" value="TreeGrafter"/>
</dbReference>
<dbReference type="RefSeq" id="WP_123139179.1">
    <property type="nucleotide sequence ID" value="NZ_NRRH01000002.1"/>
</dbReference>
<evidence type="ECO:0000256" key="6">
    <source>
        <dbReference type="ARBA" id="ARBA00022833"/>
    </source>
</evidence>
<dbReference type="SUPFAM" id="SSF52540">
    <property type="entry name" value="P-loop containing nucleoside triphosphate hydrolases"/>
    <property type="match status" value="1"/>
</dbReference>
<evidence type="ECO:0000313" key="11">
    <source>
        <dbReference type="EMBL" id="TCW39763.1"/>
    </source>
</evidence>
<sequence>MCDTCGCNITPGNEHLVRDGGRHARTEDGRAAVSVLRNLLTENDHQARHNREHFDRHGVLAINLMSSPGAGKTRLLEATIEVLGPSCRIAVIEGDLETENDAERIRAKGVQAVQIATGSACHLDAHMVHQALHQIDLDGIDLLFIENVGNLVCPASFDLGQHRNVTLLSVPEGDDKPAKYPVIFRAADLVLCTKGDLLPVLEDFDPERAERHLRALASVAPFDVVSTRRPGELEPWLLWLRDELQAQDTRRALGRTIHPLIQPDGALLHGDAQEGEHHGHGHFHQAAQSHG</sequence>
<comment type="similarity">
    <text evidence="1">Belongs to the SIMIBI class G3E GTPase family. HypB/HupM subfamily.</text>
</comment>
<dbReference type="EMBL" id="SMDC01000001">
    <property type="protein sequence ID" value="TCW39763.1"/>
    <property type="molecule type" value="Genomic_DNA"/>
</dbReference>
<proteinExistence type="inferred from homology"/>
<gene>
    <name evidence="11" type="ORF">EDC29_101179</name>
</gene>
<dbReference type="NCBIfam" id="TIGR00073">
    <property type="entry name" value="hypB"/>
    <property type="match status" value="1"/>
</dbReference>
<accession>A0A4R4AK32</accession>
<dbReference type="InterPro" id="IPR004392">
    <property type="entry name" value="Hyd_mat_HypB"/>
</dbReference>
<evidence type="ECO:0000256" key="7">
    <source>
        <dbReference type="ARBA" id="ARBA00023134"/>
    </source>
</evidence>